<evidence type="ECO:0000313" key="6">
    <source>
        <dbReference type="EMBL" id="NNU16952.1"/>
    </source>
</evidence>
<sequence>MASLLTNASAQTALRTLRTVTANLQETQDRISTGLKVRSPKENPAFFLVSQTVKGDVAVLDGLKDNLTVGVNTAKTATAGLNGITEDINQIQSALTTAQTGTALKEVQFAIGQVVEQIEGQIDATSFNGVNLLAGNDTTTITTTITRDNGSFELSTFTLQGQNLDSLELAGVETAVYTQVQAEAQFDALYRAFNSGFADRLDANGDGSVNLDSATAGTDSILTVEGGAGAEAAGEFTFYGTDDDIAFLASVGVTATNLGKIGDDVSRDVIQIADIGAAPATSIAPTATEAPSDYVASKAAGADTAFATVEDVLTRAVFSDENLRAFSNDSGFRAVARQIEVADSTNGNVQAGFVVADSLIARINISQTVIGVFESTLSSRQNFLSDLTDSLELGVAALIEADLTEESSRLQSFQVQEQLATQALSIANQRPQSLLSLFR</sequence>
<dbReference type="InterPro" id="IPR001492">
    <property type="entry name" value="Flagellin"/>
</dbReference>
<keyword evidence="6" id="KW-0282">Flagellum</keyword>
<evidence type="ECO:0000256" key="3">
    <source>
        <dbReference type="RuleBase" id="RU362073"/>
    </source>
</evidence>
<feature type="domain" description="Flagellin C-terminal" evidence="5">
    <location>
        <begin position="356"/>
        <end position="438"/>
    </location>
</feature>
<dbReference type="Pfam" id="PF00669">
    <property type="entry name" value="Flagellin_N"/>
    <property type="match status" value="1"/>
</dbReference>
<dbReference type="Pfam" id="PF00700">
    <property type="entry name" value="Flagellin_C"/>
    <property type="match status" value="1"/>
</dbReference>
<dbReference type="InterPro" id="IPR046358">
    <property type="entry name" value="Flagellin_C"/>
</dbReference>
<evidence type="ECO:0000259" key="4">
    <source>
        <dbReference type="Pfam" id="PF00669"/>
    </source>
</evidence>
<dbReference type="AlphaFoldDB" id="A0A7Y3RMR7"/>
<keyword evidence="3" id="KW-0964">Secreted</keyword>
<dbReference type="GO" id="GO:0005576">
    <property type="term" value="C:extracellular region"/>
    <property type="evidence" value="ECO:0007669"/>
    <property type="project" value="UniProtKB-SubCell"/>
</dbReference>
<dbReference type="RefSeq" id="WP_173199907.1">
    <property type="nucleotide sequence ID" value="NZ_JABFCX010000003.1"/>
</dbReference>
<accession>A0A7Y3RMR7</accession>
<keyword evidence="6" id="KW-0969">Cilium</keyword>
<keyword evidence="2 3" id="KW-0975">Bacterial flagellum</keyword>
<keyword evidence="7" id="KW-1185">Reference proteome</keyword>
<dbReference type="PANTHER" id="PTHR42792">
    <property type="entry name" value="FLAGELLIN"/>
    <property type="match status" value="1"/>
</dbReference>
<dbReference type="Gene3D" id="1.20.1330.10">
    <property type="entry name" value="f41 fragment of flagellin, N-terminal domain"/>
    <property type="match status" value="1"/>
</dbReference>
<evidence type="ECO:0000313" key="7">
    <source>
        <dbReference type="Proteomes" id="UP000536835"/>
    </source>
</evidence>
<gene>
    <name evidence="6" type="ORF">HK107_11540</name>
</gene>
<dbReference type="InterPro" id="IPR001029">
    <property type="entry name" value="Flagellin_N"/>
</dbReference>
<protein>
    <recommendedName>
        <fullName evidence="3">Flagellin</fullName>
    </recommendedName>
</protein>
<evidence type="ECO:0000259" key="5">
    <source>
        <dbReference type="Pfam" id="PF00700"/>
    </source>
</evidence>
<comment type="similarity">
    <text evidence="1 3">Belongs to the bacterial flagellin family.</text>
</comment>
<dbReference type="GO" id="GO:0005198">
    <property type="term" value="F:structural molecule activity"/>
    <property type="evidence" value="ECO:0007669"/>
    <property type="project" value="UniProtKB-UniRule"/>
</dbReference>
<dbReference type="PANTHER" id="PTHR42792:SF2">
    <property type="entry name" value="FLAGELLIN"/>
    <property type="match status" value="1"/>
</dbReference>
<dbReference type="SUPFAM" id="SSF64518">
    <property type="entry name" value="Phase 1 flagellin"/>
    <property type="match status" value="1"/>
</dbReference>
<keyword evidence="6" id="KW-0966">Cell projection</keyword>
<feature type="domain" description="Flagellin N-terminal" evidence="4">
    <location>
        <begin position="6"/>
        <end position="138"/>
    </location>
</feature>
<reference evidence="6 7" key="1">
    <citation type="submission" date="2020-05" db="EMBL/GenBank/DDBJ databases">
        <title>Parvularcula mediterraneae sp. nov., isolated from polypropylene straw from shallow seawater of the seashore of Laganas in Zakynthos island, Greece.</title>
        <authorList>
            <person name="Szabo I."/>
            <person name="Al-Omari J."/>
            <person name="Rado J."/>
            <person name="Szerdahelyi G.S."/>
        </authorList>
    </citation>
    <scope>NUCLEOTIDE SEQUENCE [LARGE SCALE GENOMIC DNA]</scope>
    <source>
        <strain evidence="6 7">ZS-1/3</strain>
    </source>
</reference>
<dbReference type="GO" id="GO:0009288">
    <property type="term" value="C:bacterial-type flagellum"/>
    <property type="evidence" value="ECO:0007669"/>
    <property type="project" value="UniProtKB-SubCell"/>
</dbReference>
<dbReference type="Proteomes" id="UP000536835">
    <property type="component" value="Unassembled WGS sequence"/>
</dbReference>
<organism evidence="6 7">
    <name type="scientific">Parvularcula mediterranea</name>
    <dbReference type="NCBI Taxonomy" id="2732508"/>
    <lineage>
        <taxon>Bacteria</taxon>
        <taxon>Pseudomonadati</taxon>
        <taxon>Pseudomonadota</taxon>
        <taxon>Alphaproteobacteria</taxon>
        <taxon>Parvularculales</taxon>
        <taxon>Parvularculaceae</taxon>
        <taxon>Parvularcula</taxon>
    </lineage>
</organism>
<dbReference type="EMBL" id="JABFCX010000003">
    <property type="protein sequence ID" value="NNU16952.1"/>
    <property type="molecule type" value="Genomic_DNA"/>
</dbReference>
<name>A0A7Y3RMR7_9PROT</name>
<evidence type="ECO:0000256" key="2">
    <source>
        <dbReference type="ARBA" id="ARBA00023143"/>
    </source>
</evidence>
<evidence type="ECO:0000256" key="1">
    <source>
        <dbReference type="ARBA" id="ARBA00005709"/>
    </source>
</evidence>
<comment type="caution">
    <text evidence="6">The sequence shown here is derived from an EMBL/GenBank/DDBJ whole genome shotgun (WGS) entry which is preliminary data.</text>
</comment>
<comment type="function">
    <text evidence="3">Flagellin is the subunit protein which polymerizes to form the filaments of bacterial flagella.</text>
</comment>
<proteinExistence type="inferred from homology"/>
<comment type="subcellular location">
    <subcellularLocation>
        <location evidence="3">Secreted</location>
    </subcellularLocation>
    <subcellularLocation>
        <location evidence="3">Bacterial flagellum</location>
    </subcellularLocation>
</comment>